<gene>
    <name evidence="2" type="ORF">KDK_38990</name>
</gene>
<evidence type="ECO:0000313" key="3">
    <source>
        <dbReference type="Proteomes" id="UP000287188"/>
    </source>
</evidence>
<accession>A0A402AM36</accession>
<dbReference type="AlphaFoldDB" id="A0A402AM36"/>
<dbReference type="Proteomes" id="UP000287188">
    <property type="component" value="Unassembled WGS sequence"/>
</dbReference>
<reference evidence="3" key="1">
    <citation type="submission" date="2018-12" db="EMBL/GenBank/DDBJ databases">
        <title>Tengunoibacter tsumagoiensis gen. nov., sp. nov., Dictyobacter kobayashii sp. nov., D. alpinus sp. nov., and D. joshuensis sp. nov. and description of Dictyobacteraceae fam. nov. within the order Ktedonobacterales isolated from Tengu-no-mugimeshi.</title>
        <authorList>
            <person name="Wang C.M."/>
            <person name="Zheng Y."/>
            <person name="Sakai Y."/>
            <person name="Toyoda A."/>
            <person name="Minakuchi Y."/>
            <person name="Abe K."/>
            <person name="Yokota A."/>
            <person name="Yabe S."/>
        </authorList>
    </citation>
    <scope>NUCLEOTIDE SEQUENCE [LARGE SCALE GENOMIC DNA]</scope>
    <source>
        <strain evidence="3">Uno11</strain>
    </source>
</reference>
<dbReference type="EMBL" id="BIFS01000001">
    <property type="protein sequence ID" value="GCE20099.1"/>
    <property type="molecule type" value="Genomic_DNA"/>
</dbReference>
<feature type="transmembrane region" description="Helical" evidence="1">
    <location>
        <begin position="55"/>
        <end position="74"/>
    </location>
</feature>
<feature type="transmembrane region" description="Helical" evidence="1">
    <location>
        <begin position="21"/>
        <end position="43"/>
    </location>
</feature>
<protein>
    <submittedName>
        <fullName evidence="2">Uncharacterized protein</fullName>
    </submittedName>
</protein>
<keyword evidence="1" id="KW-0472">Membrane</keyword>
<sequence>MASTLLREHVALRKLIWVGPLTIVSTVIANLIIRTIAVSVFGVPETFQYLQAPTVIGSTIVFLLVALLAFVLVKRFARRPIQFYRILAFVVLCISLLSPVMALVGLFPAPGMTLSIFWTMIALHLVSAIIVVGLLTTLTREQA</sequence>
<evidence type="ECO:0000313" key="2">
    <source>
        <dbReference type="EMBL" id="GCE20099.1"/>
    </source>
</evidence>
<dbReference type="Pfam" id="PF19545">
    <property type="entry name" value="DUF6069"/>
    <property type="match status" value="1"/>
</dbReference>
<feature type="transmembrane region" description="Helical" evidence="1">
    <location>
        <begin position="115"/>
        <end position="138"/>
    </location>
</feature>
<dbReference type="OrthoDB" id="162899at2"/>
<proteinExistence type="predicted"/>
<feature type="transmembrane region" description="Helical" evidence="1">
    <location>
        <begin position="86"/>
        <end position="109"/>
    </location>
</feature>
<dbReference type="RefSeq" id="WP_126551827.1">
    <property type="nucleotide sequence ID" value="NZ_BIFS01000001.1"/>
</dbReference>
<dbReference type="InterPro" id="IPR045713">
    <property type="entry name" value="DUF6069"/>
</dbReference>
<name>A0A402AM36_9CHLR</name>
<evidence type="ECO:0000256" key="1">
    <source>
        <dbReference type="SAM" id="Phobius"/>
    </source>
</evidence>
<comment type="caution">
    <text evidence="2">The sequence shown here is derived from an EMBL/GenBank/DDBJ whole genome shotgun (WGS) entry which is preliminary data.</text>
</comment>
<keyword evidence="1" id="KW-1133">Transmembrane helix</keyword>
<keyword evidence="3" id="KW-1185">Reference proteome</keyword>
<keyword evidence="1" id="KW-0812">Transmembrane</keyword>
<organism evidence="2 3">
    <name type="scientific">Dictyobacter kobayashii</name>
    <dbReference type="NCBI Taxonomy" id="2014872"/>
    <lineage>
        <taxon>Bacteria</taxon>
        <taxon>Bacillati</taxon>
        <taxon>Chloroflexota</taxon>
        <taxon>Ktedonobacteria</taxon>
        <taxon>Ktedonobacterales</taxon>
        <taxon>Dictyobacteraceae</taxon>
        <taxon>Dictyobacter</taxon>
    </lineage>
</organism>